<dbReference type="InterPro" id="IPR004276">
    <property type="entry name" value="GlycoTrans_28_N"/>
</dbReference>
<evidence type="ECO:0000256" key="1">
    <source>
        <dbReference type="ARBA" id="ARBA00022475"/>
    </source>
</evidence>
<feature type="binding site" evidence="10">
    <location>
        <position position="289"/>
    </location>
    <ligand>
        <name>UDP-N-acetyl-alpha-D-glucosamine</name>
        <dbReference type="ChEBI" id="CHEBI:57705"/>
    </ligand>
</feature>
<evidence type="ECO:0000256" key="5">
    <source>
        <dbReference type="ARBA" id="ARBA00022960"/>
    </source>
</evidence>
<gene>
    <name evidence="10 13" type="primary">murG</name>
    <name evidence="13" type="ORF">ACFFIT_09955</name>
</gene>
<comment type="caution">
    <text evidence="13">The sequence shown here is derived from an EMBL/GenBank/DDBJ whole genome shotgun (WGS) entry which is preliminary data.</text>
</comment>
<dbReference type="Pfam" id="PF04101">
    <property type="entry name" value="Glyco_tran_28_C"/>
    <property type="match status" value="1"/>
</dbReference>
<accession>A0ABV6CBN4</accession>
<dbReference type="Gene3D" id="3.40.50.2000">
    <property type="entry name" value="Glycogen Phosphorylase B"/>
    <property type="match status" value="2"/>
</dbReference>
<dbReference type="NCBIfam" id="TIGR01133">
    <property type="entry name" value="murG"/>
    <property type="match status" value="1"/>
</dbReference>
<dbReference type="RefSeq" id="WP_385877507.1">
    <property type="nucleotide sequence ID" value="NZ_JBHLXE010000100.1"/>
</dbReference>
<proteinExistence type="inferred from homology"/>
<evidence type="ECO:0000256" key="3">
    <source>
        <dbReference type="ARBA" id="ARBA00022676"/>
    </source>
</evidence>
<keyword evidence="1 10" id="KW-1003">Cell membrane</keyword>
<evidence type="ECO:0000256" key="10">
    <source>
        <dbReference type="HAMAP-Rule" id="MF_00033"/>
    </source>
</evidence>
<feature type="binding site" evidence="10">
    <location>
        <position position="164"/>
    </location>
    <ligand>
        <name>UDP-N-acetyl-alpha-D-glucosamine</name>
        <dbReference type="ChEBI" id="CHEBI:57705"/>
    </ligand>
</feature>
<feature type="domain" description="Glycosyltransferase family 28 N-terminal" evidence="11">
    <location>
        <begin position="8"/>
        <end position="144"/>
    </location>
</feature>
<evidence type="ECO:0000259" key="12">
    <source>
        <dbReference type="Pfam" id="PF04101"/>
    </source>
</evidence>
<comment type="function">
    <text evidence="10">Cell wall formation. Catalyzes the transfer of a GlcNAc subunit on undecaprenyl-pyrophosphoryl-MurNAc-pentapeptide (lipid intermediate I) to form undecaprenyl-pyrophosphoryl-MurNAc-(pentapeptide)GlcNAc (lipid intermediate II).</text>
</comment>
<dbReference type="Proteomes" id="UP001589758">
    <property type="component" value="Unassembled WGS sequence"/>
</dbReference>
<dbReference type="HAMAP" id="MF_00033">
    <property type="entry name" value="MurG"/>
    <property type="match status" value="1"/>
</dbReference>
<sequence length="355" mass="39122">MSKTPCLLVMAGGTGGHIFPALAVAQHLKELGWEVQWLGTKDRMEATLVPQYGIKINFIEVQGLKGKGLTRLLSAPLMLLKAIFQAKKVINTVKPDVVLGMGGYVSGPGGVAAYLSKTPLLIHEQNGVAGVTNKWLSYIATEVMQAFGSAFLESKAKTVGNPVRKELFSLPSIEERYLPRKDKLLILVIGGSQGAKILNDTIPFVAKALEESTIFYHQVGKNNFDKVKEKYDELGVKQYEIHEFINDMEKAYLNADLVICRSGALTVSELAVVGLPAIFVPFMHKDNQQLHNAKWLANNGAAIIVEQNVLTTDKLIQIIHELDREKLIEMAHKSKAQVQKNATELVANKLIEIKK</sequence>
<comment type="catalytic activity">
    <reaction evidence="10">
        <text>di-trans,octa-cis-undecaprenyl diphospho-N-acetyl-alpha-D-muramoyl-L-alanyl-D-glutamyl-meso-2,6-diaminopimeloyl-D-alanyl-D-alanine + UDP-N-acetyl-alpha-D-glucosamine = di-trans,octa-cis-undecaprenyl diphospho-[N-acetyl-alpha-D-glucosaminyl-(1-&gt;4)]-N-acetyl-alpha-D-muramoyl-L-alanyl-D-glutamyl-meso-2,6-diaminopimeloyl-D-alanyl-D-alanine + UDP + H(+)</text>
        <dbReference type="Rhea" id="RHEA:31227"/>
        <dbReference type="ChEBI" id="CHEBI:15378"/>
        <dbReference type="ChEBI" id="CHEBI:57705"/>
        <dbReference type="ChEBI" id="CHEBI:58223"/>
        <dbReference type="ChEBI" id="CHEBI:61387"/>
        <dbReference type="ChEBI" id="CHEBI:61388"/>
        <dbReference type="EC" id="2.4.1.227"/>
    </reaction>
</comment>
<dbReference type="PANTHER" id="PTHR21015">
    <property type="entry name" value="UDP-N-ACETYLGLUCOSAMINE--N-ACETYLMURAMYL-(PENTAPEPTIDE) PYROPHOSPHORYL-UNDECAPRENOL N-ACETYLGLUCOSAMINE TRANSFERASE 1"/>
    <property type="match status" value="1"/>
</dbReference>
<keyword evidence="6 10" id="KW-0573">Peptidoglycan synthesis</keyword>
<feature type="binding site" evidence="10">
    <location>
        <position position="192"/>
    </location>
    <ligand>
        <name>UDP-N-acetyl-alpha-D-glucosamine</name>
        <dbReference type="ChEBI" id="CHEBI:57705"/>
    </ligand>
</feature>
<feature type="binding site" evidence="10">
    <location>
        <position position="245"/>
    </location>
    <ligand>
        <name>UDP-N-acetyl-alpha-D-glucosamine</name>
        <dbReference type="ChEBI" id="CHEBI:57705"/>
    </ligand>
</feature>
<dbReference type="GO" id="GO:0016757">
    <property type="term" value="F:glycosyltransferase activity"/>
    <property type="evidence" value="ECO:0007669"/>
    <property type="project" value="UniProtKB-KW"/>
</dbReference>
<dbReference type="Pfam" id="PF03033">
    <property type="entry name" value="Glyco_transf_28"/>
    <property type="match status" value="1"/>
</dbReference>
<evidence type="ECO:0000313" key="13">
    <source>
        <dbReference type="EMBL" id="MFC0180398.1"/>
    </source>
</evidence>
<feature type="domain" description="Glycosyl transferase family 28 C-terminal" evidence="12">
    <location>
        <begin position="186"/>
        <end position="342"/>
    </location>
</feature>
<dbReference type="CDD" id="cd03785">
    <property type="entry name" value="GT28_MurG"/>
    <property type="match status" value="1"/>
</dbReference>
<evidence type="ECO:0000256" key="2">
    <source>
        <dbReference type="ARBA" id="ARBA00022618"/>
    </source>
</evidence>
<organism evidence="13 14">
    <name type="scientific">Thorsellia kenyensis</name>
    <dbReference type="NCBI Taxonomy" id="1549888"/>
    <lineage>
        <taxon>Bacteria</taxon>
        <taxon>Pseudomonadati</taxon>
        <taxon>Pseudomonadota</taxon>
        <taxon>Gammaproteobacteria</taxon>
        <taxon>Enterobacterales</taxon>
        <taxon>Thorselliaceae</taxon>
        <taxon>Thorsellia</taxon>
    </lineage>
</organism>
<dbReference type="InterPro" id="IPR007235">
    <property type="entry name" value="Glyco_trans_28_C"/>
</dbReference>
<keyword evidence="7 10" id="KW-0472">Membrane</keyword>
<feature type="binding site" evidence="10">
    <location>
        <begin position="264"/>
        <end position="269"/>
    </location>
    <ligand>
        <name>UDP-N-acetyl-alpha-D-glucosamine</name>
        <dbReference type="ChEBI" id="CHEBI:57705"/>
    </ligand>
</feature>
<keyword evidence="2 10" id="KW-0132">Cell division</keyword>
<feature type="binding site" evidence="10">
    <location>
        <position position="126"/>
    </location>
    <ligand>
        <name>UDP-N-acetyl-alpha-D-glucosamine</name>
        <dbReference type="ChEBI" id="CHEBI:57705"/>
    </ligand>
</feature>
<protein>
    <recommendedName>
        <fullName evidence="10">UDP-N-acetylglucosamine--N-acetylmuramyl-(pentapeptide) pyrophosphoryl-undecaprenol N-acetylglucosamine transferase</fullName>
        <ecNumber evidence="10">2.4.1.227</ecNumber>
    </recommendedName>
    <alternativeName>
        <fullName evidence="10">Undecaprenyl-PP-MurNAc-pentapeptide-UDPGlcNAc GlcNAc transferase</fullName>
    </alternativeName>
</protein>
<evidence type="ECO:0000313" key="14">
    <source>
        <dbReference type="Proteomes" id="UP001589758"/>
    </source>
</evidence>
<evidence type="ECO:0000256" key="9">
    <source>
        <dbReference type="ARBA" id="ARBA00023316"/>
    </source>
</evidence>
<evidence type="ECO:0000259" key="11">
    <source>
        <dbReference type="Pfam" id="PF03033"/>
    </source>
</evidence>
<feature type="binding site" evidence="10">
    <location>
        <begin position="14"/>
        <end position="16"/>
    </location>
    <ligand>
        <name>UDP-N-acetyl-alpha-D-glucosamine</name>
        <dbReference type="ChEBI" id="CHEBI:57705"/>
    </ligand>
</feature>
<keyword evidence="14" id="KW-1185">Reference proteome</keyword>
<evidence type="ECO:0000256" key="4">
    <source>
        <dbReference type="ARBA" id="ARBA00022679"/>
    </source>
</evidence>
<keyword evidence="9 10" id="KW-0961">Cell wall biogenesis/degradation</keyword>
<comment type="similarity">
    <text evidence="10">Belongs to the glycosyltransferase 28 family. MurG subfamily.</text>
</comment>
<dbReference type="EMBL" id="JBHLXE010000100">
    <property type="protein sequence ID" value="MFC0180398.1"/>
    <property type="molecule type" value="Genomic_DNA"/>
</dbReference>
<name>A0ABV6CBN4_9GAMM</name>
<dbReference type="EC" id="2.4.1.227" evidence="10"/>
<evidence type="ECO:0000256" key="6">
    <source>
        <dbReference type="ARBA" id="ARBA00022984"/>
    </source>
</evidence>
<keyword evidence="3 10" id="KW-0328">Glycosyltransferase</keyword>
<comment type="pathway">
    <text evidence="10">Cell wall biogenesis; peptidoglycan biosynthesis.</text>
</comment>
<evidence type="ECO:0000256" key="8">
    <source>
        <dbReference type="ARBA" id="ARBA00023306"/>
    </source>
</evidence>
<dbReference type="PANTHER" id="PTHR21015:SF22">
    <property type="entry name" value="GLYCOSYLTRANSFERASE"/>
    <property type="match status" value="1"/>
</dbReference>
<comment type="subcellular location">
    <subcellularLocation>
        <location evidence="10">Cell membrane</location>
        <topology evidence="10">Peripheral membrane protein</topology>
        <orientation evidence="10">Cytoplasmic side</orientation>
    </subcellularLocation>
</comment>
<evidence type="ECO:0000256" key="7">
    <source>
        <dbReference type="ARBA" id="ARBA00023136"/>
    </source>
</evidence>
<dbReference type="SUPFAM" id="SSF53756">
    <property type="entry name" value="UDP-Glycosyltransferase/glycogen phosphorylase"/>
    <property type="match status" value="1"/>
</dbReference>
<keyword evidence="4 10" id="KW-0808">Transferase</keyword>
<dbReference type="InterPro" id="IPR006009">
    <property type="entry name" value="GlcNAc_MurG"/>
</dbReference>
<keyword evidence="5 10" id="KW-0133">Cell shape</keyword>
<keyword evidence="8 10" id="KW-0131">Cell cycle</keyword>
<reference evidence="13 14" key="1">
    <citation type="submission" date="2024-09" db="EMBL/GenBank/DDBJ databases">
        <authorList>
            <person name="Sun Q."/>
            <person name="Mori K."/>
        </authorList>
    </citation>
    <scope>NUCLEOTIDE SEQUENCE [LARGE SCALE GENOMIC DNA]</scope>
    <source>
        <strain evidence="13 14">CCM 8545</strain>
    </source>
</reference>